<dbReference type="SUPFAM" id="SSF52540">
    <property type="entry name" value="P-loop containing nucleoside triphosphate hydrolases"/>
    <property type="match status" value="1"/>
</dbReference>
<accession>A0A4Y7WGJ0</accession>
<name>A0A4Y7WGJ0_9BACI</name>
<evidence type="ECO:0000313" key="2">
    <source>
        <dbReference type="EMBL" id="TES46723.1"/>
    </source>
</evidence>
<proteinExistence type="predicted"/>
<evidence type="ECO:0000313" key="3">
    <source>
        <dbReference type="Proteomes" id="UP000298210"/>
    </source>
</evidence>
<dbReference type="InterPro" id="IPR003439">
    <property type="entry name" value="ABC_transporter-like_ATP-bd"/>
</dbReference>
<dbReference type="GO" id="GO:0016887">
    <property type="term" value="F:ATP hydrolysis activity"/>
    <property type="evidence" value="ECO:0007669"/>
    <property type="project" value="InterPro"/>
</dbReference>
<dbReference type="InterPro" id="IPR027417">
    <property type="entry name" value="P-loop_NTPase"/>
</dbReference>
<dbReference type="GO" id="GO:0005886">
    <property type="term" value="C:plasma membrane"/>
    <property type="evidence" value="ECO:0007669"/>
    <property type="project" value="TreeGrafter"/>
</dbReference>
<comment type="caution">
    <text evidence="2">The sequence shown here is derived from an EMBL/GenBank/DDBJ whole genome shotgun (WGS) entry which is preliminary data.</text>
</comment>
<sequence length="228" mass="26912">MRLQYVQVKQLSVNERFIYRKRRILDNISFSIRHGEAIGLFVENRQEREWLMDLLLGMKKPNRGEIIIGQHTITNVNEEEAARIRREEVAFVSSRTLLMTEATVEANLQVNKWLNKKAYANKAHLKQLLIYFEAESLCHKFVKDLDSREKELVRLIRALWMSPYLILMEEPEDARTLKKLIQYTWSRQITFLFTTSQLKKAELAHGMLSIKGGVLEDHSRLERGRVQE</sequence>
<dbReference type="PROSITE" id="PS50893">
    <property type="entry name" value="ABC_TRANSPORTER_2"/>
    <property type="match status" value="1"/>
</dbReference>
<dbReference type="InterPro" id="IPR015854">
    <property type="entry name" value="ABC_transpr_LolD-like"/>
</dbReference>
<feature type="domain" description="ABC transporter" evidence="1">
    <location>
        <begin position="6"/>
        <end position="226"/>
    </location>
</feature>
<dbReference type="Gene3D" id="3.40.50.300">
    <property type="entry name" value="P-loop containing nucleotide triphosphate hydrolases"/>
    <property type="match status" value="1"/>
</dbReference>
<protein>
    <submittedName>
        <fullName evidence="2">ATP-binding cassette domain-containing protein</fullName>
    </submittedName>
</protein>
<dbReference type="Proteomes" id="UP000298210">
    <property type="component" value="Unassembled WGS sequence"/>
</dbReference>
<dbReference type="EMBL" id="SNUX01000004">
    <property type="protein sequence ID" value="TES46723.1"/>
    <property type="molecule type" value="Genomic_DNA"/>
</dbReference>
<evidence type="ECO:0000259" key="1">
    <source>
        <dbReference type="PROSITE" id="PS50893"/>
    </source>
</evidence>
<dbReference type="Pfam" id="PF00005">
    <property type="entry name" value="ABC_tran"/>
    <property type="match status" value="1"/>
</dbReference>
<organism evidence="2 3">
    <name type="scientific">Shouchella lehensis</name>
    <dbReference type="NCBI Taxonomy" id="300825"/>
    <lineage>
        <taxon>Bacteria</taxon>
        <taxon>Bacillati</taxon>
        <taxon>Bacillota</taxon>
        <taxon>Bacilli</taxon>
        <taxon>Bacillales</taxon>
        <taxon>Bacillaceae</taxon>
        <taxon>Shouchella</taxon>
    </lineage>
</organism>
<keyword evidence="2" id="KW-0547">Nucleotide-binding</keyword>
<dbReference type="GO" id="GO:0022857">
    <property type="term" value="F:transmembrane transporter activity"/>
    <property type="evidence" value="ECO:0007669"/>
    <property type="project" value="TreeGrafter"/>
</dbReference>
<keyword evidence="2" id="KW-0067">ATP-binding</keyword>
<dbReference type="PANTHER" id="PTHR24220">
    <property type="entry name" value="IMPORT ATP-BINDING PROTEIN"/>
    <property type="match status" value="1"/>
</dbReference>
<reference evidence="2 3" key="1">
    <citation type="submission" date="2019-03" db="EMBL/GenBank/DDBJ databases">
        <authorList>
            <person name="Liu G."/>
        </authorList>
    </citation>
    <scope>NUCLEOTIDE SEQUENCE [LARGE SCALE GENOMIC DNA]</scope>
    <source>
        <strain evidence="2 3">DSM 19099</strain>
    </source>
</reference>
<dbReference type="GO" id="GO:0005524">
    <property type="term" value="F:ATP binding"/>
    <property type="evidence" value="ECO:0007669"/>
    <property type="project" value="UniProtKB-KW"/>
</dbReference>
<dbReference type="AlphaFoldDB" id="A0A4Y7WGJ0"/>
<gene>
    <name evidence="2" type="ORF">E2L03_18770</name>
</gene>